<feature type="region of interest" description="Disordered" evidence="1">
    <location>
        <begin position="1"/>
        <end position="67"/>
    </location>
</feature>
<evidence type="ECO:0000256" key="1">
    <source>
        <dbReference type="SAM" id="MobiDB-lite"/>
    </source>
</evidence>
<feature type="compositionally biased region" description="Basic and acidic residues" evidence="1">
    <location>
        <begin position="57"/>
        <end position="67"/>
    </location>
</feature>
<sequence length="67" mass="7217">MGEAMTAPENKPWRFTGARPATPGANWTTGGAYRNLPPTSTRPDPRAQRTATNPATRHSDRPLDTAA</sequence>
<dbReference type="Proteomes" id="UP001500280">
    <property type="component" value="Unassembled WGS sequence"/>
</dbReference>
<evidence type="ECO:0000313" key="3">
    <source>
        <dbReference type="Proteomes" id="UP001500280"/>
    </source>
</evidence>
<accession>A0ABP4TTF8</accession>
<name>A0ABP4TTF8_9ACTN</name>
<dbReference type="EMBL" id="BAAANF010000016">
    <property type="protein sequence ID" value="GAA1693416.1"/>
    <property type="molecule type" value="Genomic_DNA"/>
</dbReference>
<organism evidence="2 3">
    <name type="scientific">Kribbella yunnanensis</name>
    <dbReference type="NCBI Taxonomy" id="190194"/>
    <lineage>
        <taxon>Bacteria</taxon>
        <taxon>Bacillati</taxon>
        <taxon>Actinomycetota</taxon>
        <taxon>Actinomycetes</taxon>
        <taxon>Propionibacteriales</taxon>
        <taxon>Kribbellaceae</taxon>
        <taxon>Kribbella</taxon>
    </lineage>
</organism>
<evidence type="ECO:0000313" key="2">
    <source>
        <dbReference type="EMBL" id="GAA1693416.1"/>
    </source>
</evidence>
<comment type="caution">
    <text evidence="2">The sequence shown here is derived from an EMBL/GenBank/DDBJ whole genome shotgun (WGS) entry which is preliminary data.</text>
</comment>
<proteinExistence type="predicted"/>
<gene>
    <name evidence="2" type="ORF">GCM10009745_43660</name>
</gene>
<protein>
    <submittedName>
        <fullName evidence="2">Uncharacterized protein</fullName>
    </submittedName>
</protein>
<reference evidence="3" key="1">
    <citation type="journal article" date="2019" name="Int. J. Syst. Evol. Microbiol.">
        <title>The Global Catalogue of Microorganisms (GCM) 10K type strain sequencing project: providing services to taxonomists for standard genome sequencing and annotation.</title>
        <authorList>
            <consortium name="The Broad Institute Genomics Platform"/>
            <consortium name="The Broad Institute Genome Sequencing Center for Infectious Disease"/>
            <person name="Wu L."/>
            <person name="Ma J."/>
        </authorList>
    </citation>
    <scope>NUCLEOTIDE SEQUENCE [LARGE SCALE GENOMIC DNA]</scope>
    <source>
        <strain evidence="3">JCM 14307</strain>
    </source>
</reference>
<keyword evidence="3" id="KW-1185">Reference proteome</keyword>